<evidence type="ECO:0000256" key="1">
    <source>
        <dbReference type="SAM" id="Phobius"/>
    </source>
</evidence>
<name>A0A934VWI2_9BACT</name>
<reference evidence="2" key="1">
    <citation type="submission" date="2021-01" db="EMBL/GenBank/DDBJ databases">
        <title>Modified the classification status of verrucomicrobia.</title>
        <authorList>
            <person name="Feng X."/>
        </authorList>
    </citation>
    <scope>NUCLEOTIDE SEQUENCE</scope>
    <source>
        <strain evidence="2">KCTC 22041</strain>
    </source>
</reference>
<keyword evidence="1" id="KW-1133">Transmembrane helix</keyword>
<comment type="caution">
    <text evidence="2">The sequence shown here is derived from an EMBL/GenBank/DDBJ whole genome shotgun (WGS) entry which is preliminary data.</text>
</comment>
<dbReference type="EMBL" id="JAENIJ010000020">
    <property type="protein sequence ID" value="MBK1883310.1"/>
    <property type="molecule type" value="Genomic_DNA"/>
</dbReference>
<dbReference type="Proteomes" id="UP000603141">
    <property type="component" value="Unassembled WGS sequence"/>
</dbReference>
<proteinExistence type="predicted"/>
<organism evidence="2 3">
    <name type="scientific">Luteolibacter pohnpeiensis</name>
    <dbReference type="NCBI Taxonomy" id="454153"/>
    <lineage>
        <taxon>Bacteria</taxon>
        <taxon>Pseudomonadati</taxon>
        <taxon>Verrucomicrobiota</taxon>
        <taxon>Verrucomicrobiia</taxon>
        <taxon>Verrucomicrobiales</taxon>
        <taxon>Verrucomicrobiaceae</taxon>
        <taxon>Luteolibacter</taxon>
    </lineage>
</organism>
<protein>
    <submittedName>
        <fullName evidence="2">Uncharacterized protein</fullName>
    </submittedName>
</protein>
<keyword evidence="3" id="KW-1185">Reference proteome</keyword>
<dbReference type="RefSeq" id="WP_200271320.1">
    <property type="nucleotide sequence ID" value="NZ_JAENIJ010000020.1"/>
</dbReference>
<sequence length="148" mass="16919">MKSPSRLIFLGTLAIGLIVAAILWFMPYDWKADSAARFKVEATQITRDHSYFWLDVHLVKSGSEPHVKEKPVWLQGKDGEKLDSVGVTFGTDKDGEVSEIWYKFWVPESAFHGPLTLHLNEGELTIRSHADVPSLEEGQIKVYRTKYW</sequence>
<keyword evidence="1" id="KW-0472">Membrane</keyword>
<dbReference type="AlphaFoldDB" id="A0A934VWI2"/>
<accession>A0A934VWI2</accession>
<evidence type="ECO:0000313" key="3">
    <source>
        <dbReference type="Proteomes" id="UP000603141"/>
    </source>
</evidence>
<keyword evidence="1" id="KW-0812">Transmembrane</keyword>
<evidence type="ECO:0000313" key="2">
    <source>
        <dbReference type="EMBL" id="MBK1883310.1"/>
    </source>
</evidence>
<gene>
    <name evidence="2" type="ORF">JIN85_12860</name>
</gene>
<feature type="transmembrane region" description="Helical" evidence="1">
    <location>
        <begin position="7"/>
        <end position="26"/>
    </location>
</feature>